<organism evidence="1 2">
    <name type="scientific">Halocaridina rubra</name>
    <name type="common">Hawaiian red shrimp</name>
    <dbReference type="NCBI Taxonomy" id="373956"/>
    <lineage>
        <taxon>Eukaryota</taxon>
        <taxon>Metazoa</taxon>
        <taxon>Ecdysozoa</taxon>
        <taxon>Arthropoda</taxon>
        <taxon>Crustacea</taxon>
        <taxon>Multicrustacea</taxon>
        <taxon>Malacostraca</taxon>
        <taxon>Eumalacostraca</taxon>
        <taxon>Eucarida</taxon>
        <taxon>Decapoda</taxon>
        <taxon>Pleocyemata</taxon>
        <taxon>Caridea</taxon>
        <taxon>Atyoidea</taxon>
        <taxon>Atyidae</taxon>
        <taxon>Halocaridina</taxon>
    </lineage>
</organism>
<comment type="caution">
    <text evidence="1">The sequence shown here is derived from an EMBL/GenBank/DDBJ whole genome shotgun (WGS) entry which is preliminary data.</text>
</comment>
<gene>
    <name evidence="1" type="ORF">SK128_022994</name>
</gene>
<reference evidence="1 2" key="1">
    <citation type="submission" date="2023-11" db="EMBL/GenBank/DDBJ databases">
        <title>Halocaridina rubra genome assembly.</title>
        <authorList>
            <person name="Smith C."/>
        </authorList>
    </citation>
    <scope>NUCLEOTIDE SEQUENCE [LARGE SCALE GENOMIC DNA]</scope>
    <source>
        <strain evidence="1">EP-1</strain>
        <tissue evidence="1">Whole</tissue>
    </source>
</reference>
<evidence type="ECO:0000313" key="1">
    <source>
        <dbReference type="EMBL" id="KAK7051437.1"/>
    </source>
</evidence>
<dbReference type="Proteomes" id="UP001381693">
    <property type="component" value="Unassembled WGS sequence"/>
</dbReference>
<name>A0AAN8WD64_HALRR</name>
<keyword evidence="2" id="KW-1185">Reference proteome</keyword>
<accession>A0AAN8WD64</accession>
<evidence type="ECO:0000313" key="2">
    <source>
        <dbReference type="Proteomes" id="UP001381693"/>
    </source>
</evidence>
<protein>
    <submittedName>
        <fullName evidence="1">Uncharacterized protein</fullName>
    </submittedName>
</protein>
<dbReference type="EMBL" id="JAXCGZ010021406">
    <property type="protein sequence ID" value="KAK7051437.1"/>
    <property type="molecule type" value="Genomic_DNA"/>
</dbReference>
<sequence length="123" mass="14300">RKIQLYQRRVQAGDTTVFSELTTLLTSIGEECSFADLIQQQHSVMTKTICSYFPDLDRRAKRAWVTQPFTVDEEVIEDSDTAANLQFLALREDKTLEVENKNEKLTTFWAKLEKEFPSAHREL</sequence>
<dbReference type="AlphaFoldDB" id="A0AAN8WD64"/>
<proteinExistence type="predicted"/>
<feature type="non-terminal residue" evidence="1">
    <location>
        <position position="1"/>
    </location>
</feature>